<gene>
    <name evidence="2" type="ORF">PPACK8108_LOCUS8290</name>
</gene>
<sequence length="205" mass="23142">MVFLPEALDFITRSELYPSIVKSVKDSKFLKGFRESAREFGCWISDSFSVKSNTSNIILNNVGQLICYNVRFAEPAIIHHNCGANILSYPSAFTIRTGGAHWETLLKARAIETQCYVIGAAQVGTHIEVPMMASWRHSMIVDPWGTILSRVPDDIPSIPPPSADEDEEWSTSFAIADIDLKSLENLRRSMPIFEQRQYDIYPKLD</sequence>
<name>A0AAV0AUG2_PHAPC</name>
<dbReference type="PROSITE" id="PS50263">
    <property type="entry name" value="CN_HYDROLASE"/>
    <property type="match status" value="1"/>
</dbReference>
<feature type="domain" description="CN hydrolase" evidence="1">
    <location>
        <begin position="1"/>
        <end position="180"/>
    </location>
</feature>
<dbReference type="EMBL" id="CALTRL010001695">
    <property type="protein sequence ID" value="CAH7673431.1"/>
    <property type="molecule type" value="Genomic_DNA"/>
</dbReference>
<dbReference type="Pfam" id="PF00795">
    <property type="entry name" value="CN_hydrolase"/>
    <property type="match status" value="1"/>
</dbReference>
<evidence type="ECO:0000313" key="2">
    <source>
        <dbReference type="EMBL" id="CAH7673431.1"/>
    </source>
</evidence>
<reference evidence="2" key="1">
    <citation type="submission" date="2022-06" db="EMBL/GenBank/DDBJ databases">
        <authorList>
            <consortium name="SYNGENTA / RWTH Aachen University"/>
        </authorList>
    </citation>
    <scope>NUCLEOTIDE SEQUENCE</scope>
</reference>
<comment type="caution">
    <text evidence="2">The sequence shown here is derived from an EMBL/GenBank/DDBJ whole genome shotgun (WGS) entry which is preliminary data.</text>
</comment>
<dbReference type="PANTHER" id="PTHR23088:SF27">
    <property type="entry name" value="DEAMINATED GLUTATHIONE AMIDASE"/>
    <property type="match status" value="1"/>
</dbReference>
<dbReference type="Gene3D" id="3.60.110.10">
    <property type="entry name" value="Carbon-nitrogen hydrolase"/>
    <property type="match status" value="1"/>
</dbReference>
<organism evidence="2 3">
    <name type="scientific">Phakopsora pachyrhizi</name>
    <name type="common">Asian soybean rust disease fungus</name>
    <dbReference type="NCBI Taxonomy" id="170000"/>
    <lineage>
        <taxon>Eukaryota</taxon>
        <taxon>Fungi</taxon>
        <taxon>Dikarya</taxon>
        <taxon>Basidiomycota</taxon>
        <taxon>Pucciniomycotina</taxon>
        <taxon>Pucciniomycetes</taxon>
        <taxon>Pucciniales</taxon>
        <taxon>Phakopsoraceae</taxon>
        <taxon>Phakopsora</taxon>
    </lineage>
</organism>
<dbReference type="AlphaFoldDB" id="A0AAV0AUG2"/>
<protein>
    <submittedName>
        <fullName evidence="2">Nitrilase</fullName>
    </submittedName>
</protein>
<dbReference type="Proteomes" id="UP001153365">
    <property type="component" value="Unassembled WGS sequence"/>
</dbReference>
<dbReference type="PANTHER" id="PTHR23088">
    <property type="entry name" value="NITRILASE-RELATED"/>
    <property type="match status" value="1"/>
</dbReference>
<dbReference type="InterPro" id="IPR003010">
    <property type="entry name" value="C-N_Hydrolase"/>
</dbReference>
<proteinExistence type="predicted"/>
<dbReference type="SUPFAM" id="SSF56317">
    <property type="entry name" value="Carbon-nitrogen hydrolase"/>
    <property type="match status" value="1"/>
</dbReference>
<evidence type="ECO:0000259" key="1">
    <source>
        <dbReference type="PROSITE" id="PS50263"/>
    </source>
</evidence>
<dbReference type="InterPro" id="IPR036526">
    <property type="entry name" value="C-N_Hydrolase_sf"/>
</dbReference>
<accession>A0AAV0AUG2</accession>
<evidence type="ECO:0000313" key="3">
    <source>
        <dbReference type="Proteomes" id="UP001153365"/>
    </source>
</evidence>
<keyword evidence="3" id="KW-1185">Reference proteome</keyword>